<feature type="compositionally biased region" description="Low complexity" evidence="1">
    <location>
        <begin position="144"/>
        <end position="164"/>
    </location>
</feature>
<evidence type="ECO:0000313" key="2">
    <source>
        <dbReference type="EMBL" id="EAT39293.1"/>
    </source>
</evidence>
<proteinExistence type="predicted"/>
<accession>Q16XE3</accession>
<dbReference type="EMBL" id="CH477540">
    <property type="protein sequence ID" value="EAT39293.1"/>
    <property type="molecule type" value="Genomic_DNA"/>
</dbReference>
<protein>
    <submittedName>
        <fullName evidence="2">AAEL008892-PA</fullName>
    </submittedName>
</protein>
<dbReference type="VEuPathDB" id="VectorBase:AAEL020635"/>
<gene>
    <name evidence="2" type="ORF">AaeL_AAEL008892</name>
</gene>
<dbReference type="HOGENOM" id="CLU_980748_0_0_1"/>
<organism evidence="2 3">
    <name type="scientific">Aedes aegypti</name>
    <name type="common">Yellowfever mosquito</name>
    <name type="synonym">Culex aegypti</name>
    <dbReference type="NCBI Taxonomy" id="7159"/>
    <lineage>
        <taxon>Eukaryota</taxon>
        <taxon>Metazoa</taxon>
        <taxon>Ecdysozoa</taxon>
        <taxon>Arthropoda</taxon>
        <taxon>Hexapoda</taxon>
        <taxon>Insecta</taxon>
        <taxon>Pterygota</taxon>
        <taxon>Neoptera</taxon>
        <taxon>Endopterygota</taxon>
        <taxon>Diptera</taxon>
        <taxon>Nematocera</taxon>
        <taxon>Culicoidea</taxon>
        <taxon>Culicidae</taxon>
        <taxon>Culicinae</taxon>
        <taxon>Aedini</taxon>
        <taxon>Aedes</taxon>
        <taxon>Stegomyia</taxon>
    </lineage>
</organism>
<dbReference type="PaxDb" id="7159-AAEL008892-PA"/>
<dbReference type="AlphaFoldDB" id="Q16XE3"/>
<reference evidence="2" key="2">
    <citation type="journal article" date="2007" name="Science">
        <title>Genome sequence of Aedes aegypti, a major arbovirus vector.</title>
        <authorList>
            <person name="Nene V."/>
            <person name="Wortman J.R."/>
            <person name="Lawson D."/>
            <person name="Haas B."/>
            <person name="Kodira C."/>
            <person name="Tu Z.J."/>
            <person name="Loftus B."/>
            <person name="Xi Z."/>
            <person name="Megy K."/>
            <person name="Grabherr M."/>
            <person name="Ren Q."/>
            <person name="Zdobnov E.M."/>
            <person name="Lobo N.F."/>
            <person name="Campbell K.S."/>
            <person name="Brown S.E."/>
            <person name="Bonaldo M.F."/>
            <person name="Zhu J."/>
            <person name="Sinkins S.P."/>
            <person name="Hogenkamp D.G."/>
            <person name="Amedeo P."/>
            <person name="Arensburger P."/>
            <person name="Atkinson P.W."/>
            <person name="Bidwell S."/>
            <person name="Biedler J."/>
            <person name="Birney E."/>
            <person name="Bruggner R.V."/>
            <person name="Costas J."/>
            <person name="Coy M.R."/>
            <person name="Crabtree J."/>
            <person name="Crawford M."/>
            <person name="Debruyn B."/>
            <person name="Decaprio D."/>
            <person name="Eiglmeier K."/>
            <person name="Eisenstadt E."/>
            <person name="El-Dorry H."/>
            <person name="Gelbart W.M."/>
            <person name="Gomes S.L."/>
            <person name="Hammond M."/>
            <person name="Hannick L.I."/>
            <person name="Hogan J.R."/>
            <person name="Holmes M.H."/>
            <person name="Jaffe D."/>
            <person name="Johnston J.S."/>
            <person name="Kennedy R.C."/>
            <person name="Koo H."/>
            <person name="Kravitz S."/>
            <person name="Kriventseva E.V."/>
            <person name="Kulp D."/>
            <person name="Labutti K."/>
            <person name="Lee E."/>
            <person name="Li S."/>
            <person name="Lovin D.D."/>
            <person name="Mao C."/>
            <person name="Mauceli E."/>
            <person name="Menck C.F."/>
            <person name="Miller J.R."/>
            <person name="Montgomery P."/>
            <person name="Mori A."/>
            <person name="Nascimento A.L."/>
            <person name="Naveira H.F."/>
            <person name="Nusbaum C."/>
            <person name="O'leary S."/>
            <person name="Orvis J."/>
            <person name="Pertea M."/>
            <person name="Quesneville H."/>
            <person name="Reidenbach K.R."/>
            <person name="Rogers Y.H."/>
            <person name="Roth C.W."/>
            <person name="Schneider J.R."/>
            <person name="Schatz M."/>
            <person name="Shumway M."/>
            <person name="Stanke M."/>
            <person name="Stinson E.O."/>
            <person name="Tubio J.M."/>
            <person name="Vanzee J.P."/>
            <person name="Verjovski-Almeida S."/>
            <person name="Werner D."/>
            <person name="White O."/>
            <person name="Wyder S."/>
            <person name="Zeng Q."/>
            <person name="Zhao Q."/>
            <person name="Zhao Y."/>
            <person name="Hill C.A."/>
            <person name="Raikhel A.S."/>
            <person name="Soares M.B."/>
            <person name="Knudson D.L."/>
            <person name="Lee N.H."/>
            <person name="Galagan J."/>
            <person name="Salzberg S.L."/>
            <person name="Paulsen I.T."/>
            <person name="Dimopoulos G."/>
            <person name="Collins F.H."/>
            <person name="Birren B."/>
            <person name="Fraser-Liggett C.M."/>
            <person name="Severson D.W."/>
        </authorList>
    </citation>
    <scope>NUCLEOTIDE SEQUENCE [LARGE SCALE GENOMIC DNA]</scope>
    <source>
        <strain evidence="2">Liverpool</strain>
    </source>
</reference>
<reference evidence="2" key="3">
    <citation type="submission" date="2012-09" db="EMBL/GenBank/DDBJ databases">
        <authorList>
            <consortium name="VectorBase"/>
        </authorList>
    </citation>
    <scope>NUCLEOTIDE SEQUENCE</scope>
    <source>
        <strain evidence="2">Liverpool</strain>
    </source>
</reference>
<name>Q16XE3_AEDAE</name>
<evidence type="ECO:0000313" key="3">
    <source>
        <dbReference type="Proteomes" id="UP000682892"/>
    </source>
</evidence>
<dbReference type="Proteomes" id="UP000682892">
    <property type="component" value="Unassembled WGS sequence"/>
</dbReference>
<sequence length="284" mass="31157">MNRPSRRNELSNGQKYLSSTVPTAKYCNETSILKISHRHNNETDVRQHCAENRERSSLGAGPFSVALWEIHAPDGISPATDTTEEPSPASHAVIDLRRTWAACFNLDIDEHALDYSIRSIISDDSIFSTLLQSTGNITDNEQTSFSSASSSSSSSSCESESTSSQPIISPQLDSLLQLHPSTMMMTATATTILKPHKCTRSSATTQSTQIALSNQTGLISIQEQRDHNCEHVHIQSLSIRKTERRSLAHCDAYGVCASSQEESALISNTHSKTINSRPAPRVRM</sequence>
<feature type="region of interest" description="Disordered" evidence="1">
    <location>
        <begin position="141"/>
        <end position="169"/>
    </location>
</feature>
<evidence type="ECO:0000256" key="1">
    <source>
        <dbReference type="SAM" id="MobiDB-lite"/>
    </source>
</evidence>
<reference evidence="2" key="1">
    <citation type="submission" date="2005-10" db="EMBL/GenBank/DDBJ databases">
        <authorList>
            <person name="Loftus B.J."/>
            <person name="Nene V.M."/>
            <person name="Hannick L.I."/>
            <person name="Bidwell S."/>
            <person name="Haas B."/>
            <person name="Amedeo P."/>
            <person name="Orvis J."/>
            <person name="Wortman J.R."/>
            <person name="White O.R."/>
            <person name="Salzberg S."/>
            <person name="Shumway M."/>
            <person name="Koo H."/>
            <person name="Zhao Y."/>
            <person name="Holmes M."/>
            <person name="Miller J."/>
            <person name="Schatz M."/>
            <person name="Pop M."/>
            <person name="Pai G."/>
            <person name="Utterback T."/>
            <person name="Rogers Y.-H."/>
            <person name="Kravitz S."/>
            <person name="Fraser C.M."/>
        </authorList>
    </citation>
    <scope>NUCLEOTIDE SEQUENCE</scope>
    <source>
        <strain evidence="2">Liverpool</strain>
    </source>
</reference>